<organism evidence="1 2">
    <name type="scientific">Blastomonas aquatica</name>
    <dbReference type="NCBI Taxonomy" id="1510276"/>
    <lineage>
        <taxon>Bacteria</taxon>
        <taxon>Pseudomonadati</taxon>
        <taxon>Pseudomonadota</taxon>
        <taxon>Alphaproteobacteria</taxon>
        <taxon>Sphingomonadales</taxon>
        <taxon>Sphingomonadaceae</taxon>
        <taxon>Blastomonas</taxon>
    </lineage>
</organism>
<evidence type="ECO:0000313" key="2">
    <source>
        <dbReference type="Proteomes" id="UP000614261"/>
    </source>
</evidence>
<proteinExistence type="predicted"/>
<protein>
    <submittedName>
        <fullName evidence="1">Uncharacterized protein</fullName>
    </submittedName>
</protein>
<dbReference type="EMBL" id="BMGD01000002">
    <property type="protein sequence ID" value="GGB55839.1"/>
    <property type="molecule type" value="Genomic_DNA"/>
</dbReference>
<keyword evidence="2" id="KW-1185">Reference proteome</keyword>
<comment type="caution">
    <text evidence="1">The sequence shown here is derived from an EMBL/GenBank/DDBJ whole genome shotgun (WGS) entry which is preliminary data.</text>
</comment>
<accession>A0ABQ1IYW7</accession>
<name>A0ABQ1IYW7_9SPHN</name>
<sequence length="95" mass="10640">MAGQWPAGRDNHQVENIAEQLQPLSLKFCGVQEAEEVSFGFGAGSAIKSRTGPVSHWGQFIAWNYEGKRHFEVVRKQADPVQCPTIAQHHVVTRR</sequence>
<reference evidence="2" key="1">
    <citation type="journal article" date="2019" name="Int. J. Syst. Evol. Microbiol.">
        <title>The Global Catalogue of Microorganisms (GCM) 10K type strain sequencing project: providing services to taxonomists for standard genome sequencing and annotation.</title>
        <authorList>
            <consortium name="The Broad Institute Genomics Platform"/>
            <consortium name="The Broad Institute Genome Sequencing Center for Infectious Disease"/>
            <person name="Wu L."/>
            <person name="Ma J."/>
        </authorList>
    </citation>
    <scope>NUCLEOTIDE SEQUENCE [LARGE SCALE GENOMIC DNA]</scope>
    <source>
        <strain evidence="2">CGMCC 1.12851</strain>
    </source>
</reference>
<evidence type="ECO:0000313" key="1">
    <source>
        <dbReference type="EMBL" id="GGB55839.1"/>
    </source>
</evidence>
<gene>
    <name evidence="1" type="ORF">GCM10010833_08180</name>
</gene>
<dbReference type="Proteomes" id="UP000614261">
    <property type="component" value="Unassembled WGS sequence"/>
</dbReference>